<evidence type="ECO:0000256" key="1">
    <source>
        <dbReference type="SAM" id="MobiDB-lite"/>
    </source>
</evidence>
<organism evidence="2 3">
    <name type="scientific">Meloidogyne hapla</name>
    <name type="common">Root-knot nematode worm</name>
    <dbReference type="NCBI Taxonomy" id="6305"/>
    <lineage>
        <taxon>Eukaryota</taxon>
        <taxon>Metazoa</taxon>
        <taxon>Ecdysozoa</taxon>
        <taxon>Nematoda</taxon>
        <taxon>Chromadorea</taxon>
        <taxon>Rhabditida</taxon>
        <taxon>Tylenchina</taxon>
        <taxon>Tylenchomorpha</taxon>
        <taxon>Tylenchoidea</taxon>
        <taxon>Meloidogynidae</taxon>
        <taxon>Meloidogyninae</taxon>
        <taxon>Meloidogyne</taxon>
    </lineage>
</organism>
<dbReference type="AlphaFoldDB" id="A0A1I8B4Q7"/>
<sequence>MEQKVFFSLVVVILEHTQENTPESLRPYQPHYGRQSVVVVDDDDAHQDPKDSEELVVAPNCQSSRGNCAEVAPLPAVPAPKAPPAETTELSPPPSYLDS</sequence>
<dbReference type="WBParaSite" id="MhA1_Contig1338.frz3.gene2">
    <property type="protein sequence ID" value="MhA1_Contig1338.frz3.gene2"/>
    <property type="gene ID" value="MhA1_Contig1338.frz3.gene2"/>
</dbReference>
<evidence type="ECO:0000313" key="3">
    <source>
        <dbReference type="WBParaSite" id="MhA1_Contig1338.frz3.gene2"/>
    </source>
</evidence>
<reference evidence="3" key="1">
    <citation type="submission" date="2016-11" db="UniProtKB">
        <authorList>
            <consortium name="WormBaseParasite"/>
        </authorList>
    </citation>
    <scope>IDENTIFICATION</scope>
</reference>
<proteinExistence type="predicted"/>
<keyword evidence="2" id="KW-1185">Reference proteome</keyword>
<feature type="region of interest" description="Disordered" evidence="1">
    <location>
        <begin position="75"/>
        <end position="99"/>
    </location>
</feature>
<protein>
    <submittedName>
        <fullName evidence="3">Secreted protein</fullName>
    </submittedName>
</protein>
<name>A0A1I8B4Q7_MELHA</name>
<accession>A0A1I8B4Q7</accession>
<dbReference type="Proteomes" id="UP000095281">
    <property type="component" value="Unplaced"/>
</dbReference>
<evidence type="ECO:0000313" key="2">
    <source>
        <dbReference type="Proteomes" id="UP000095281"/>
    </source>
</evidence>